<dbReference type="Proteomes" id="UP000294257">
    <property type="component" value="Unassembled WGS sequence"/>
</dbReference>
<dbReference type="Pfam" id="PF04326">
    <property type="entry name" value="SLFN_AlbA_2"/>
    <property type="match status" value="1"/>
</dbReference>
<keyword evidence="4" id="KW-1185">Reference proteome</keyword>
<protein>
    <submittedName>
        <fullName evidence="3">Putative DNA-binding protein</fullName>
    </submittedName>
</protein>
<evidence type="ECO:0000259" key="1">
    <source>
        <dbReference type="Pfam" id="PF03235"/>
    </source>
</evidence>
<organism evidence="3 4">
    <name type="scientific">Herbihabitans rhizosphaerae</name>
    <dbReference type="NCBI Taxonomy" id="1872711"/>
    <lineage>
        <taxon>Bacteria</taxon>
        <taxon>Bacillati</taxon>
        <taxon>Actinomycetota</taxon>
        <taxon>Actinomycetes</taxon>
        <taxon>Pseudonocardiales</taxon>
        <taxon>Pseudonocardiaceae</taxon>
        <taxon>Herbihabitans</taxon>
    </lineage>
</organism>
<accession>A0A4Q7KFA8</accession>
<dbReference type="PANTHER" id="PTHR37292:SF2">
    <property type="entry name" value="DUF262 DOMAIN-CONTAINING PROTEIN"/>
    <property type="match status" value="1"/>
</dbReference>
<dbReference type="InterPro" id="IPR007421">
    <property type="entry name" value="Schlafen_AlbA_2_dom"/>
</dbReference>
<evidence type="ECO:0000313" key="4">
    <source>
        <dbReference type="Proteomes" id="UP000294257"/>
    </source>
</evidence>
<proteinExistence type="predicted"/>
<dbReference type="InterPro" id="IPR038461">
    <property type="entry name" value="Schlafen_AlbA_2_dom_sf"/>
</dbReference>
<dbReference type="InterPro" id="IPR004919">
    <property type="entry name" value="GmrSD_N"/>
</dbReference>
<comment type="caution">
    <text evidence="3">The sequence shown here is derived from an EMBL/GenBank/DDBJ whole genome shotgun (WGS) entry which is preliminary data.</text>
</comment>
<reference evidence="3 4" key="1">
    <citation type="submission" date="2019-02" db="EMBL/GenBank/DDBJ databases">
        <title>Genomic Encyclopedia of Type Strains, Phase IV (KMG-IV): sequencing the most valuable type-strain genomes for metagenomic binning, comparative biology and taxonomic classification.</title>
        <authorList>
            <person name="Goeker M."/>
        </authorList>
    </citation>
    <scope>NUCLEOTIDE SEQUENCE [LARGE SCALE GENOMIC DNA]</scope>
    <source>
        <strain evidence="3 4">DSM 101727</strain>
    </source>
</reference>
<evidence type="ECO:0000259" key="2">
    <source>
        <dbReference type="Pfam" id="PF04326"/>
    </source>
</evidence>
<dbReference type="Pfam" id="PF03235">
    <property type="entry name" value="GmrSD_N"/>
    <property type="match status" value="1"/>
</dbReference>
<evidence type="ECO:0000313" key="3">
    <source>
        <dbReference type="EMBL" id="RZS32206.1"/>
    </source>
</evidence>
<feature type="domain" description="GmrSD restriction endonucleases N-terminal" evidence="1">
    <location>
        <begin position="14"/>
        <end position="228"/>
    </location>
</feature>
<dbReference type="Gene3D" id="3.30.950.30">
    <property type="entry name" value="Schlafen, AAA domain"/>
    <property type="match status" value="1"/>
</dbReference>
<keyword evidence="3" id="KW-0238">DNA-binding</keyword>
<dbReference type="RefSeq" id="WP_130348026.1">
    <property type="nucleotide sequence ID" value="NZ_SGWQ01000013.1"/>
</dbReference>
<name>A0A4Q7KFA8_9PSEU</name>
<feature type="domain" description="Schlafen AlbA-2" evidence="2">
    <location>
        <begin position="614"/>
        <end position="751"/>
    </location>
</feature>
<dbReference type="OrthoDB" id="9787127at2"/>
<dbReference type="GO" id="GO:0003677">
    <property type="term" value="F:DNA binding"/>
    <property type="evidence" value="ECO:0007669"/>
    <property type="project" value="UniProtKB-KW"/>
</dbReference>
<dbReference type="EMBL" id="SGWQ01000013">
    <property type="protein sequence ID" value="RZS32206.1"/>
    <property type="molecule type" value="Genomic_DNA"/>
</dbReference>
<sequence length="768" mass="87121">MTVKALFREVNYQLSKLLAEIEDGDIGLPEIQRPFVWSRTKVRDLFDSMYRGFPVGYFLFWENPTNPKGTKQIGTNEKQQVARRLIVDGQQRLTSLYSVIKNRPVVDDEYRQAHLAIAFRPRDKRFAVPDAAIEKDPEYIKNISELWSGPKSRHRFQTEFIDRLRAGREVSHDEEDEIVEAIDRLYDLRDYPFTALELSAAATEREVADIFVRINSEGVELKQADFILTLMSVYWDAGRRELEGFCRAARFPAQGAKSPFNHFLTPSPDELLRATVGLGLRRARLQAVYPVLRGKEIDTGRMSEEVRTRQFELLRDAQKEALDLDNWHEFLGALRQAGYRSGSMITSRFNVLYCYVMFLIGWRDYGIERSTLRLVIARWFFMCVITGRYTGGAAETKMEQDLRRVIQTTNAEEFVEELDRVIDTQLTNDFWKVALPDLLATSAGYSPSLFSYHAALILLDANVLFSDVRIGDLLDPSVSPDLGAMDRWRLFPRKYLESVGVTGVGQLNQMANYAIFDRHGFRPNNESSLEYLATLWERHVPGEDHERVRFLHALPEGWEQLEYNEFLALRRKNIAKVIRAAFDKLRTGVAAIPGAVQPDRWSGPTVAELVAGIESFEVEFKQTAVGYGERFGKDKYPSNAVIKTVAAFLNTDGGTLGIGITDRDNHILGLEADFQRSGMDIDGYLNAITNGLASACGSGPIFSHTRARTEQVDGKWVIIIDVAPSTKPVYASTGKDATDKAFYVRANNTSPALNISEVPDYVATRWPH</sequence>
<dbReference type="PANTHER" id="PTHR37292">
    <property type="entry name" value="VNG6097C"/>
    <property type="match status" value="1"/>
</dbReference>
<gene>
    <name evidence="3" type="ORF">EV193_11347</name>
</gene>
<dbReference type="AlphaFoldDB" id="A0A4Q7KFA8"/>